<dbReference type="EMBL" id="JAQQDH010000010">
    <property type="protein sequence ID" value="MFM0447168.1"/>
    <property type="molecule type" value="Genomic_DNA"/>
</dbReference>
<keyword evidence="3" id="KW-1185">Reference proteome</keyword>
<reference evidence="2 3" key="1">
    <citation type="journal article" date="2024" name="Chem. Sci.">
        <title>Discovery of megapolipeptins by genome mining of a Burkholderiales bacteria collection.</title>
        <authorList>
            <person name="Paulo B.S."/>
            <person name="Recchia M.J.J."/>
            <person name="Lee S."/>
            <person name="Fergusson C.H."/>
            <person name="Romanowski S.B."/>
            <person name="Hernandez A."/>
            <person name="Krull N."/>
            <person name="Liu D.Y."/>
            <person name="Cavanagh H."/>
            <person name="Bos A."/>
            <person name="Gray C.A."/>
            <person name="Murphy B.T."/>
            <person name="Linington R.G."/>
            <person name="Eustaquio A.S."/>
        </authorList>
    </citation>
    <scope>NUCLEOTIDE SEQUENCE [LARGE SCALE GENOMIC DNA]</scope>
    <source>
        <strain evidence="2 3">RL17-379-BIB-C</strain>
    </source>
</reference>
<gene>
    <name evidence="2" type="ORF">PQR00_26560</name>
</gene>
<evidence type="ECO:0000313" key="2">
    <source>
        <dbReference type="EMBL" id="MFM0447168.1"/>
    </source>
</evidence>
<proteinExistence type="predicted"/>
<evidence type="ECO:0000256" key="1">
    <source>
        <dbReference type="SAM" id="MobiDB-lite"/>
    </source>
</evidence>
<dbReference type="RefSeq" id="WP_408131128.1">
    <property type="nucleotide sequence ID" value="NZ_JAQQDH010000010.1"/>
</dbReference>
<dbReference type="Proteomes" id="UP001629288">
    <property type="component" value="Unassembled WGS sequence"/>
</dbReference>
<sequence>MIAINHRYTTNHETSRTTPAQNAETLATEKTAPTAAKISNLTKRNYKPRPLTSENG</sequence>
<organism evidence="2 3">
    <name type="scientific">Paraburkholderia strydomiana</name>
    <dbReference type="NCBI Taxonomy" id="1245417"/>
    <lineage>
        <taxon>Bacteria</taxon>
        <taxon>Pseudomonadati</taxon>
        <taxon>Pseudomonadota</taxon>
        <taxon>Betaproteobacteria</taxon>
        <taxon>Burkholderiales</taxon>
        <taxon>Burkholderiaceae</taxon>
        <taxon>Paraburkholderia</taxon>
    </lineage>
</organism>
<feature type="compositionally biased region" description="Polar residues" evidence="1">
    <location>
        <begin position="7"/>
        <end position="25"/>
    </location>
</feature>
<protein>
    <submittedName>
        <fullName evidence="2">Uncharacterized protein</fullName>
    </submittedName>
</protein>
<name>A0ABW9C7A2_9BURK</name>
<feature type="region of interest" description="Disordered" evidence="1">
    <location>
        <begin position="1"/>
        <end position="56"/>
    </location>
</feature>
<comment type="caution">
    <text evidence="2">The sequence shown here is derived from an EMBL/GenBank/DDBJ whole genome shotgun (WGS) entry which is preliminary data.</text>
</comment>
<evidence type="ECO:0000313" key="3">
    <source>
        <dbReference type="Proteomes" id="UP001629288"/>
    </source>
</evidence>
<accession>A0ABW9C7A2</accession>